<dbReference type="InterPro" id="IPR046342">
    <property type="entry name" value="CBS_dom_sf"/>
</dbReference>
<dbReference type="Proteomes" id="UP000245609">
    <property type="component" value="Unassembled WGS sequence"/>
</dbReference>
<name>A0A2T9XZ87_9FUNG</name>
<evidence type="ECO:0000259" key="2">
    <source>
        <dbReference type="PROSITE" id="PS51371"/>
    </source>
</evidence>
<sequence>MGSLLGDKSEYRVICAVPEKVAQDKIQILKGCGVYEIIRTLNDALPMSNESPSGVCTSISKTNQDSIIIDEESGKWNLTDCYTQLANEILENPKADINCLILPVESGNSISYLSKILKQKNSKIKIVGVEPEGSVFTNASKGLVYKPMFWVADSYGNVHVPPSMDLNAVDEWIQVSDQDAFCGARKLIKNGIFAGVSSGAVLKAASKYISSQNFSENTKVMVILPDSSQFYVSTLLNDEYLLSSDLADSETSSKIYKSMFEKYRAASVEDLQLPAAISVLESTTLGTVLSLMLERDFSHIPIIAKNKKLVGYISRSIIEVLLNMGHASLEDSVGIHMHSFISNSNTSKNGSNKEKSNKSKTSTYKIITPETPLVELAKFFEHHSFAFVTDINRKFCLGVVTKQDLIHFVERRAPLSVY</sequence>
<dbReference type="PANTHER" id="PTHR42115:SF1">
    <property type="entry name" value="BETA-SYNTHASE (BETA-THIONASE), PUTATIVE (AFU_ORTHOLOGUE AFUA_3G08420)-RELATED"/>
    <property type="match status" value="1"/>
</dbReference>
<reference evidence="3 4" key="1">
    <citation type="journal article" date="2018" name="MBio">
        <title>Comparative Genomics Reveals the Core Gene Toolbox for the Fungus-Insect Symbiosis.</title>
        <authorList>
            <person name="Wang Y."/>
            <person name="Stata M."/>
            <person name="Wang W."/>
            <person name="Stajich J.E."/>
            <person name="White M.M."/>
            <person name="Moncalvo J.M."/>
        </authorList>
    </citation>
    <scope>NUCLEOTIDE SEQUENCE [LARGE SCALE GENOMIC DNA]</scope>
    <source>
        <strain evidence="3 4">SC-DP-2</strain>
    </source>
</reference>
<comment type="caution">
    <text evidence="3">The sequence shown here is derived from an EMBL/GenBank/DDBJ whole genome shotgun (WGS) entry which is preliminary data.</text>
</comment>
<dbReference type="SMART" id="SM00116">
    <property type="entry name" value="CBS"/>
    <property type="match status" value="1"/>
</dbReference>
<accession>A0A2T9XZ87</accession>
<evidence type="ECO:0000313" key="3">
    <source>
        <dbReference type="EMBL" id="PVU85398.1"/>
    </source>
</evidence>
<dbReference type="Pfam" id="PF00291">
    <property type="entry name" value="PALP"/>
    <property type="match status" value="1"/>
</dbReference>
<dbReference type="SUPFAM" id="SSF53686">
    <property type="entry name" value="Tryptophan synthase beta subunit-like PLP-dependent enzymes"/>
    <property type="match status" value="1"/>
</dbReference>
<keyword evidence="1" id="KW-0129">CBS domain</keyword>
<dbReference type="Pfam" id="PF00571">
    <property type="entry name" value="CBS"/>
    <property type="match status" value="2"/>
</dbReference>
<dbReference type="PROSITE" id="PS51371">
    <property type="entry name" value="CBS"/>
    <property type="match status" value="1"/>
</dbReference>
<gene>
    <name evidence="3" type="ORF">BB560_007035</name>
</gene>
<keyword evidence="4" id="KW-1185">Reference proteome</keyword>
<dbReference type="STRING" id="133381.A0A2T9XZ87"/>
<dbReference type="EMBL" id="MBFS01003671">
    <property type="protein sequence ID" value="PVU85398.1"/>
    <property type="molecule type" value="Genomic_DNA"/>
</dbReference>
<evidence type="ECO:0000256" key="1">
    <source>
        <dbReference type="PROSITE-ProRule" id="PRU00703"/>
    </source>
</evidence>
<feature type="domain" description="CBS" evidence="2">
    <location>
        <begin position="272"/>
        <end position="328"/>
    </location>
</feature>
<dbReference type="Gene3D" id="3.40.50.1100">
    <property type="match status" value="2"/>
</dbReference>
<dbReference type="AlphaFoldDB" id="A0A2T9XZ87"/>
<dbReference type="PANTHER" id="PTHR42115">
    <property type="entry name" value="BETA-SYNTHASE (BETA-THIONASE), PUTATIVE (AFU_ORTHOLOGUE AFUA_3G08420)-RELATED"/>
    <property type="match status" value="1"/>
</dbReference>
<dbReference type="InterPro" id="IPR036052">
    <property type="entry name" value="TrpB-like_PALP_sf"/>
</dbReference>
<proteinExistence type="predicted"/>
<dbReference type="OrthoDB" id="2536440at2759"/>
<evidence type="ECO:0000313" key="4">
    <source>
        <dbReference type="Proteomes" id="UP000245609"/>
    </source>
</evidence>
<dbReference type="SUPFAM" id="SSF54631">
    <property type="entry name" value="CBS-domain pair"/>
    <property type="match status" value="1"/>
</dbReference>
<dbReference type="InterPro" id="IPR000644">
    <property type="entry name" value="CBS_dom"/>
</dbReference>
<dbReference type="InterPro" id="IPR001926">
    <property type="entry name" value="TrpB-like_PALP"/>
</dbReference>
<dbReference type="Gene3D" id="3.10.580.10">
    <property type="entry name" value="CBS-domain"/>
    <property type="match status" value="1"/>
</dbReference>
<organism evidence="3 4">
    <name type="scientific">Smittium megazygosporum</name>
    <dbReference type="NCBI Taxonomy" id="133381"/>
    <lineage>
        <taxon>Eukaryota</taxon>
        <taxon>Fungi</taxon>
        <taxon>Fungi incertae sedis</taxon>
        <taxon>Zoopagomycota</taxon>
        <taxon>Kickxellomycotina</taxon>
        <taxon>Harpellomycetes</taxon>
        <taxon>Harpellales</taxon>
        <taxon>Legeriomycetaceae</taxon>
        <taxon>Smittium</taxon>
    </lineage>
</organism>
<protein>
    <recommendedName>
        <fullName evidence="2">CBS domain-containing protein</fullName>
    </recommendedName>
</protein>